<evidence type="ECO:0000256" key="5">
    <source>
        <dbReference type="ARBA" id="ARBA00022737"/>
    </source>
</evidence>
<keyword evidence="3 10" id="KW-0813">Transport</keyword>
<dbReference type="SUPFAM" id="SSF103506">
    <property type="entry name" value="Mitochondrial carrier"/>
    <property type="match status" value="1"/>
</dbReference>
<dbReference type="InterPro" id="IPR018108">
    <property type="entry name" value="MCP_transmembrane"/>
</dbReference>
<dbReference type="EMBL" id="KN846962">
    <property type="protein sequence ID" value="KIW63002.1"/>
    <property type="molecule type" value="Genomic_DNA"/>
</dbReference>
<evidence type="ECO:0000256" key="3">
    <source>
        <dbReference type="ARBA" id="ARBA00022448"/>
    </source>
</evidence>
<evidence type="ECO:0000256" key="2">
    <source>
        <dbReference type="ARBA" id="ARBA00006375"/>
    </source>
</evidence>
<evidence type="ECO:0000256" key="8">
    <source>
        <dbReference type="ARBA" id="ARBA00023136"/>
    </source>
</evidence>
<organism evidence="11 12">
    <name type="scientific">Phialophora macrospora</name>
    <dbReference type="NCBI Taxonomy" id="1851006"/>
    <lineage>
        <taxon>Eukaryota</taxon>
        <taxon>Fungi</taxon>
        <taxon>Dikarya</taxon>
        <taxon>Ascomycota</taxon>
        <taxon>Pezizomycotina</taxon>
        <taxon>Eurotiomycetes</taxon>
        <taxon>Chaetothyriomycetidae</taxon>
        <taxon>Chaetothyriales</taxon>
        <taxon>Herpotrichiellaceae</taxon>
        <taxon>Phialophora</taxon>
    </lineage>
</organism>
<evidence type="ECO:0000256" key="7">
    <source>
        <dbReference type="ARBA" id="ARBA00022989"/>
    </source>
</evidence>
<protein>
    <recommendedName>
        <fullName evidence="13">Mitochondrial thiamine pyrophosphate carrier 1</fullName>
    </recommendedName>
</protein>
<dbReference type="PANTHER" id="PTHR45939">
    <property type="entry name" value="PEROXISOMAL MEMBRANE PROTEIN PMP34-RELATED"/>
    <property type="match status" value="1"/>
</dbReference>
<dbReference type="PANTHER" id="PTHR45939:SF2">
    <property type="entry name" value="CARRIER PROTEIN, PUTATIVE (AFU_ORTHOLOGUE AFUA_2G13870)-RELATED"/>
    <property type="match status" value="1"/>
</dbReference>
<feature type="repeat" description="Solcar" evidence="9">
    <location>
        <begin position="36"/>
        <end position="132"/>
    </location>
</feature>
<comment type="similarity">
    <text evidence="2 10">Belongs to the mitochondrial carrier (TC 2.A.29) family.</text>
</comment>
<keyword evidence="5" id="KW-0677">Repeat</keyword>
<dbReference type="STRING" id="5601.A0A0D2DKV9"/>
<dbReference type="GO" id="GO:0015217">
    <property type="term" value="F:ADP transmembrane transporter activity"/>
    <property type="evidence" value="ECO:0007669"/>
    <property type="project" value="TreeGrafter"/>
</dbReference>
<name>A0A0D2DKV9_9EURO</name>
<evidence type="ECO:0000256" key="9">
    <source>
        <dbReference type="PROSITE-ProRule" id="PRU00282"/>
    </source>
</evidence>
<gene>
    <name evidence="11" type="ORF">PV04_09885</name>
</gene>
<dbReference type="Pfam" id="PF00153">
    <property type="entry name" value="Mito_carr"/>
    <property type="match status" value="3"/>
</dbReference>
<keyword evidence="8 9" id="KW-0472">Membrane</keyword>
<proteinExistence type="inferred from homology"/>
<feature type="repeat" description="Solcar" evidence="9">
    <location>
        <begin position="148"/>
        <end position="246"/>
    </location>
</feature>
<sequence length="465" mass="51770">MSNFPYNSQLDAFELFHLVQEEDALPSPSPRRSHALVALGHALSGSLGSAISNAALYPVDLVITRLQIQRQLRRDQSTPSQEEYKGFIDGVQKIYRNEGGISGLYTGILQDTGKTIADAFFFFLIYSFLRDRRIARHARLNAGKKVSLPALEELGVGFVAGSLTKLATTPIANIVTRKQAAALMSAHSQATEGQSTALQTPSARQIVQDILDEKGPLGFWSGYSASLVLTLNPSITFFLFETLKKLLLRRDRRQNPPPSLTFLLSAVSKACASSLTYPFSLAKTRLQAGGASSAHEERDEKEVVGQDFEHKGTRKAARATIFSTVLTIVQTEGPFALYEGLHVEVLRAFFSHGITMLVKQFIQRLLVRAYYLLSIIMGRYKRRRNAAAKRLSEKAKASVEYYNLAMARASQKIEEAGSSVRRKANETAEFVGEYVEEDEELGDRWKELYGTVGLSRWFDKISDER</sequence>
<dbReference type="GO" id="GO:0016020">
    <property type="term" value="C:membrane"/>
    <property type="evidence" value="ECO:0007669"/>
    <property type="project" value="UniProtKB-SubCell"/>
</dbReference>
<dbReference type="Proteomes" id="UP000054266">
    <property type="component" value="Unassembled WGS sequence"/>
</dbReference>
<keyword evidence="6" id="KW-0999">Mitochondrion inner membrane</keyword>
<reference evidence="11 12" key="1">
    <citation type="submission" date="2015-01" db="EMBL/GenBank/DDBJ databases">
        <title>The Genome Sequence of Capronia semiimmersa CBS27337.</title>
        <authorList>
            <consortium name="The Broad Institute Genomics Platform"/>
            <person name="Cuomo C."/>
            <person name="de Hoog S."/>
            <person name="Gorbushina A."/>
            <person name="Stielow B."/>
            <person name="Teixiera M."/>
            <person name="Abouelleil A."/>
            <person name="Chapman S.B."/>
            <person name="Priest M."/>
            <person name="Young S.K."/>
            <person name="Wortman J."/>
            <person name="Nusbaum C."/>
            <person name="Birren B."/>
        </authorList>
    </citation>
    <scope>NUCLEOTIDE SEQUENCE [LARGE SCALE GENOMIC DNA]</scope>
    <source>
        <strain evidence="11 12">CBS 27337</strain>
    </source>
</reference>
<keyword evidence="6" id="KW-0496">Mitochondrion</keyword>
<dbReference type="AlphaFoldDB" id="A0A0D2DKV9"/>
<evidence type="ECO:0008006" key="13">
    <source>
        <dbReference type="Google" id="ProtNLM"/>
    </source>
</evidence>
<dbReference type="PROSITE" id="PS50920">
    <property type="entry name" value="SOLCAR"/>
    <property type="match status" value="3"/>
</dbReference>
<keyword evidence="12" id="KW-1185">Reference proteome</keyword>
<keyword evidence="4 9" id="KW-0812">Transmembrane</keyword>
<evidence type="ECO:0000256" key="1">
    <source>
        <dbReference type="ARBA" id="ARBA00004141"/>
    </source>
</evidence>
<evidence type="ECO:0000313" key="12">
    <source>
        <dbReference type="Proteomes" id="UP000054266"/>
    </source>
</evidence>
<feature type="repeat" description="Solcar" evidence="9">
    <location>
        <begin position="260"/>
        <end position="365"/>
    </location>
</feature>
<accession>A0A0D2DKV9</accession>
<evidence type="ECO:0000256" key="10">
    <source>
        <dbReference type="RuleBase" id="RU000488"/>
    </source>
</evidence>
<evidence type="ECO:0000313" key="11">
    <source>
        <dbReference type="EMBL" id="KIW63002.1"/>
    </source>
</evidence>
<dbReference type="InterPro" id="IPR052217">
    <property type="entry name" value="Mito/Peroxisomal_Carrier"/>
</dbReference>
<evidence type="ECO:0000256" key="6">
    <source>
        <dbReference type="ARBA" id="ARBA00022792"/>
    </source>
</evidence>
<keyword evidence="7" id="KW-1133">Transmembrane helix</keyword>
<evidence type="ECO:0000256" key="4">
    <source>
        <dbReference type="ARBA" id="ARBA00022692"/>
    </source>
</evidence>
<dbReference type="Gene3D" id="1.50.40.10">
    <property type="entry name" value="Mitochondrial carrier domain"/>
    <property type="match status" value="1"/>
</dbReference>
<dbReference type="InterPro" id="IPR023395">
    <property type="entry name" value="MCP_dom_sf"/>
</dbReference>
<comment type="subcellular location">
    <subcellularLocation>
        <location evidence="1">Membrane</location>
        <topology evidence="1">Multi-pass membrane protein</topology>
    </subcellularLocation>
</comment>
<dbReference type="HOGENOM" id="CLU_015166_6_2_1"/>